<dbReference type="Gene3D" id="2.70.70.10">
    <property type="entry name" value="Glucose Permease (Domain IIA)"/>
    <property type="match status" value="1"/>
</dbReference>
<sequence>MKNTKARSIATSLAVAGALTLGVPSSPSAYAKDGSHGNDGVVGMTINLLQHRQKVSGAVVRDALRMAAAHHEQVVRERAAAAAAAAASAAAAAAEAAARAPKYARPANGVLTSGFGARWGTQHRGVDIANSVGTPIRSAADGVVVNAGPAAGFGLWVRVRHADGTITVYGHVDRLLTSTGRSVRAGDQIATMGNRGQSTGPHLHFEVWQNGVRAIDPLSWLQNQGVSI</sequence>
<proteinExistence type="predicted"/>
<dbReference type="EMBL" id="FNIX01000037">
    <property type="protein sequence ID" value="SDP98258.1"/>
    <property type="molecule type" value="Genomic_DNA"/>
</dbReference>
<evidence type="ECO:0000256" key="1">
    <source>
        <dbReference type="SAM" id="SignalP"/>
    </source>
</evidence>
<feature type="chain" id="PRO_5011569695" evidence="1">
    <location>
        <begin position="32"/>
        <end position="228"/>
    </location>
</feature>
<dbReference type="Pfam" id="PF01551">
    <property type="entry name" value="Peptidase_M23"/>
    <property type="match status" value="1"/>
</dbReference>
<dbReference type="InterPro" id="IPR016047">
    <property type="entry name" value="M23ase_b-sheet_dom"/>
</dbReference>
<dbReference type="GO" id="GO:0004222">
    <property type="term" value="F:metalloendopeptidase activity"/>
    <property type="evidence" value="ECO:0007669"/>
    <property type="project" value="TreeGrafter"/>
</dbReference>
<feature type="domain" description="M23ase beta-sheet core" evidence="2">
    <location>
        <begin position="122"/>
        <end position="217"/>
    </location>
</feature>
<protein>
    <submittedName>
        <fullName evidence="3">Peptidase family M23</fullName>
    </submittedName>
</protein>
<dbReference type="STRING" id="641025.SAMN05421507_13719"/>
<dbReference type="InterPro" id="IPR011055">
    <property type="entry name" value="Dup_hybrid_motif"/>
</dbReference>
<dbReference type="Proteomes" id="UP000199691">
    <property type="component" value="Unassembled WGS sequence"/>
</dbReference>
<organism evidence="3 4">
    <name type="scientific">Lentzea jiangxiensis</name>
    <dbReference type="NCBI Taxonomy" id="641025"/>
    <lineage>
        <taxon>Bacteria</taxon>
        <taxon>Bacillati</taxon>
        <taxon>Actinomycetota</taxon>
        <taxon>Actinomycetes</taxon>
        <taxon>Pseudonocardiales</taxon>
        <taxon>Pseudonocardiaceae</taxon>
        <taxon>Lentzea</taxon>
    </lineage>
</organism>
<reference evidence="4" key="1">
    <citation type="submission" date="2016-10" db="EMBL/GenBank/DDBJ databases">
        <authorList>
            <person name="Varghese N."/>
            <person name="Submissions S."/>
        </authorList>
    </citation>
    <scope>NUCLEOTIDE SEQUENCE [LARGE SCALE GENOMIC DNA]</scope>
    <source>
        <strain evidence="4">CGMCC 4.6609</strain>
    </source>
</reference>
<feature type="signal peptide" evidence="1">
    <location>
        <begin position="1"/>
        <end position="31"/>
    </location>
</feature>
<dbReference type="AlphaFoldDB" id="A0A1H0X5N1"/>
<evidence type="ECO:0000313" key="4">
    <source>
        <dbReference type="Proteomes" id="UP000199691"/>
    </source>
</evidence>
<dbReference type="OrthoDB" id="1099523at2"/>
<dbReference type="PANTHER" id="PTHR21666:SF270">
    <property type="entry name" value="MUREIN HYDROLASE ACTIVATOR ENVC"/>
    <property type="match status" value="1"/>
</dbReference>
<accession>A0A1H0X5N1</accession>
<gene>
    <name evidence="3" type="ORF">SAMN05421507_13719</name>
</gene>
<keyword evidence="4" id="KW-1185">Reference proteome</keyword>
<dbReference type="SUPFAM" id="SSF51261">
    <property type="entry name" value="Duplicated hybrid motif"/>
    <property type="match status" value="1"/>
</dbReference>
<evidence type="ECO:0000259" key="2">
    <source>
        <dbReference type="Pfam" id="PF01551"/>
    </source>
</evidence>
<evidence type="ECO:0000313" key="3">
    <source>
        <dbReference type="EMBL" id="SDP98258.1"/>
    </source>
</evidence>
<dbReference type="PANTHER" id="PTHR21666">
    <property type="entry name" value="PEPTIDASE-RELATED"/>
    <property type="match status" value="1"/>
</dbReference>
<name>A0A1H0X5N1_9PSEU</name>
<dbReference type="CDD" id="cd12797">
    <property type="entry name" value="M23_peptidase"/>
    <property type="match status" value="1"/>
</dbReference>
<dbReference type="RefSeq" id="WP_090105473.1">
    <property type="nucleotide sequence ID" value="NZ_FNIX01000037.1"/>
</dbReference>
<keyword evidence="1" id="KW-0732">Signal</keyword>
<dbReference type="InterPro" id="IPR050570">
    <property type="entry name" value="Cell_wall_metabolism_enzyme"/>
</dbReference>